<dbReference type="EC" id="5.4.99.5" evidence="6"/>
<dbReference type="InterPro" id="IPR010952">
    <property type="entry name" value="CM_P_1"/>
</dbReference>
<keyword evidence="12" id="KW-0584">Phenylalanine biosynthesis</keyword>
<dbReference type="InterPro" id="IPR001086">
    <property type="entry name" value="Preph_deHydtase"/>
</dbReference>
<keyword evidence="11" id="KW-0057">Aromatic amino acid biosynthesis</keyword>
<keyword evidence="14" id="KW-0456">Lyase</keyword>
<comment type="subcellular location">
    <subcellularLocation>
        <location evidence="3">Cytoplasm</location>
    </subcellularLocation>
</comment>
<evidence type="ECO:0000256" key="17">
    <source>
        <dbReference type="ARBA" id="ARBA00031520"/>
    </source>
</evidence>
<evidence type="ECO:0000256" key="20">
    <source>
        <dbReference type="PIRSR" id="PIRSR001500-2"/>
    </source>
</evidence>
<sequence>MPNQNLINLRERITEIDEQLLTLLSKRSDIATEVAKTKLALHKPIRDEIREAELLSALIEKSNALGLDQNYIARVFRLIIEDSVQKQQKWMNQELSSTDSSASRVAFLGPKGSYSHLAARAFGHSHFDKTIECSCHRFDDIFEMVETGHAEYAVVPIENTSSGAINEVYDLLQSTSLSIVGEKIMPIEHCFMGIKPINLDEITTVYSHPQPFQQCSQFLSKYPHWKIVYCESTAAAMEMVYNEQNSSHVAIGSEAGGQIYGLNLIEKVPTNQGQNMTRFVVLHRKPKTIPLHIPTKSTFLMATGQHAGALVEALIILKNHNIVMSKLESRPMKGNPWEEMFYIDVQANLISEEFQEAITHLKSETRFFKVLGSYPVDGILF</sequence>
<dbReference type="Gene3D" id="1.20.59.10">
    <property type="entry name" value="Chorismate mutase"/>
    <property type="match status" value="1"/>
</dbReference>
<feature type="binding site" evidence="19">
    <location>
        <position position="47"/>
    </location>
    <ligand>
        <name>substrate</name>
    </ligand>
</feature>
<dbReference type="Gene3D" id="3.30.70.260">
    <property type="match status" value="1"/>
</dbReference>
<evidence type="ECO:0000256" key="2">
    <source>
        <dbReference type="ARBA" id="ARBA00002364"/>
    </source>
</evidence>
<evidence type="ECO:0000313" key="25">
    <source>
        <dbReference type="Proteomes" id="UP000242642"/>
    </source>
</evidence>
<dbReference type="PIRSF" id="PIRSF001500">
    <property type="entry name" value="Chor_mut_pdt_Ppr"/>
    <property type="match status" value="1"/>
</dbReference>
<feature type="domain" description="Prephenate dehydratase" evidence="22">
    <location>
        <begin position="104"/>
        <end position="284"/>
    </location>
</feature>
<evidence type="ECO:0000256" key="14">
    <source>
        <dbReference type="ARBA" id="ARBA00023239"/>
    </source>
</evidence>
<keyword evidence="13" id="KW-0413">Isomerase</keyword>
<name>A0A1H9YDT6_9GAMM</name>
<dbReference type="GO" id="GO:0005737">
    <property type="term" value="C:cytoplasm"/>
    <property type="evidence" value="ECO:0007669"/>
    <property type="project" value="UniProtKB-SubCell"/>
</dbReference>
<evidence type="ECO:0000256" key="15">
    <source>
        <dbReference type="ARBA" id="ARBA00023268"/>
    </source>
</evidence>
<evidence type="ECO:0000256" key="10">
    <source>
        <dbReference type="ARBA" id="ARBA00022605"/>
    </source>
</evidence>
<dbReference type="Proteomes" id="UP000242642">
    <property type="component" value="Unassembled WGS sequence"/>
</dbReference>
<evidence type="ECO:0000256" key="9">
    <source>
        <dbReference type="ARBA" id="ARBA00022490"/>
    </source>
</evidence>
<dbReference type="SUPFAM" id="SSF55021">
    <property type="entry name" value="ACT-like"/>
    <property type="match status" value="1"/>
</dbReference>
<dbReference type="PROSITE" id="PS51168">
    <property type="entry name" value="CHORISMATE_MUT_2"/>
    <property type="match status" value="1"/>
</dbReference>
<evidence type="ECO:0000256" key="8">
    <source>
        <dbReference type="ARBA" id="ARBA00014401"/>
    </source>
</evidence>
<dbReference type="SUPFAM" id="SSF53850">
    <property type="entry name" value="Periplasmic binding protein-like II"/>
    <property type="match status" value="1"/>
</dbReference>
<dbReference type="InterPro" id="IPR018528">
    <property type="entry name" value="Preph_deHydtase_CS"/>
</dbReference>
<dbReference type="InterPro" id="IPR002912">
    <property type="entry name" value="ACT_dom"/>
</dbReference>
<evidence type="ECO:0000256" key="12">
    <source>
        <dbReference type="ARBA" id="ARBA00023222"/>
    </source>
</evidence>
<comment type="pathway">
    <text evidence="5">Metabolic intermediate biosynthesis; prephenate biosynthesis; prephenate from chorismate: step 1/1.</text>
</comment>
<dbReference type="Pfam" id="PF01817">
    <property type="entry name" value="CM_2"/>
    <property type="match status" value="1"/>
</dbReference>
<dbReference type="PANTHER" id="PTHR21022">
    <property type="entry name" value="PREPHENATE DEHYDRATASE P PROTEIN"/>
    <property type="match status" value="1"/>
</dbReference>
<comment type="catalytic activity">
    <reaction evidence="1">
        <text>chorismate = prephenate</text>
        <dbReference type="Rhea" id="RHEA:13897"/>
        <dbReference type="ChEBI" id="CHEBI:29748"/>
        <dbReference type="ChEBI" id="CHEBI:29934"/>
        <dbReference type="EC" id="5.4.99.5"/>
    </reaction>
</comment>
<dbReference type="PROSITE" id="PS00858">
    <property type="entry name" value="PREPHENATE_DEHYDR_2"/>
    <property type="match status" value="1"/>
</dbReference>
<keyword evidence="9" id="KW-0963">Cytoplasm</keyword>
<feature type="domain" description="Chorismate mutase" evidence="21">
    <location>
        <begin position="1"/>
        <end position="91"/>
    </location>
</feature>
<dbReference type="EC" id="4.2.1.51" evidence="7"/>
<evidence type="ECO:0000313" key="24">
    <source>
        <dbReference type="EMBL" id="SES66618.1"/>
    </source>
</evidence>
<dbReference type="EMBL" id="FOHV01000001">
    <property type="protein sequence ID" value="SES66618.1"/>
    <property type="molecule type" value="Genomic_DNA"/>
</dbReference>
<dbReference type="Pfam" id="PF00800">
    <property type="entry name" value="PDT"/>
    <property type="match status" value="1"/>
</dbReference>
<feature type="binding site" evidence="19">
    <location>
        <position position="83"/>
    </location>
    <ligand>
        <name>substrate</name>
    </ligand>
</feature>
<evidence type="ECO:0000256" key="4">
    <source>
        <dbReference type="ARBA" id="ARBA00004741"/>
    </source>
</evidence>
<dbReference type="InterPro" id="IPR045865">
    <property type="entry name" value="ACT-like_dom_sf"/>
</dbReference>
<evidence type="ECO:0000256" key="11">
    <source>
        <dbReference type="ARBA" id="ARBA00023141"/>
    </source>
</evidence>
<protein>
    <recommendedName>
        <fullName evidence="8">Bifunctional chorismate mutase/prephenate dehydratase</fullName>
        <ecNumber evidence="7">4.2.1.51</ecNumber>
        <ecNumber evidence="6">5.4.99.5</ecNumber>
    </recommendedName>
    <alternativeName>
        <fullName evidence="17">Chorismate mutase-prephenate dehydratase</fullName>
    </alternativeName>
    <alternativeName>
        <fullName evidence="16">p-protein</fullName>
    </alternativeName>
</protein>
<evidence type="ECO:0000256" key="18">
    <source>
        <dbReference type="ARBA" id="ARBA00047848"/>
    </source>
</evidence>
<evidence type="ECO:0000256" key="7">
    <source>
        <dbReference type="ARBA" id="ARBA00013147"/>
    </source>
</evidence>
<dbReference type="InterPro" id="IPR036263">
    <property type="entry name" value="Chorismate_II_sf"/>
</dbReference>
<evidence type="ECO:0000256" key="1">
    <source>
        <dbReference type="ARBA" id="ARBA00000824"/>
    </source>
</evidence>
<dbReference type="CDD" id="cd13631">
    <property type="entry name" value="PBP2_Ct-PDT_like"/>
    <property type="match status" value="1"/>
</dbReference>
<reference evidence="25" key="1">
    <citation type="submission" date="2016-10" db="EMBL/GenBank/DDBJ databases">
        <authorList>
            <person name="Varghese N."/>
            <person name="Submissions S."/>
        </authorList>
    </citation>
    <scope>NUCLEOTIDE SEQUENCE [LARGE SCALE GENOMIC DNA]</scope>
    <source>
        <strain evidence="25">DSM 18579</strain>
    </source>
</reference>
<feature type="binding site" evidence="19">
    <location>
        <position position="27"/>
    </location>
    <ligand>
        <name>substrate</name>
    </ligand>
</feature>
<dbReference type="FunFam" id="3.40.190.10:FF:000034">
    <property type="entry name" value="Chorismate mutase/prephenate dehydratase"/>
    <property type="match status" value="1"/>
</dbReference>
<dbReference type="InterPro" id="IPR008242">
    <property type="entry name" value="Chor_mutase/pphenate_deHydtase"/>
</dbReference>
<feature type="binding site" evidence="19">
    <location>
        <position position="51"/>
    </location>
    <ligand>
        <name>substrate</name>
    </ligand>
</feature>
<dbReference type="GO" id="GO:0009094">
    <property type="term" value="P:L-phenylalanine biosynthetic process"/>
    <property type="evidence" value="ECO:0007669"/>
    <property type="project" value="UniProtKB-UniPathway"/>
</dbReference>
<proteinExistence type="predicted"/>
<accession>A0A1H9YDT6</accession>
<feature type="site" description="Essential for prephenate dehydratase activity" evidence="20">
    <location>
        <position position="277"/>
    </location>
</feature>
<keyword evidence="15" id="KW-0511">Multifunctional enzyme</keyword>
<dbReference type="PANTHER" id="PTHR21022:SF19">
    <property type="entry name" value="PREPHENATE DEHYDRATASE-RELATED"/>
    <property type="match status" value="1"/>
</dbReference>
<dbReference type="GO" id="GO:0004106">
    <property type="term" value="F:chorismate mutase activity"/>
    <property type="evidence" value="ECO:0007669"/>
    <property type="project" value="UniProtKB-EC"/>
</dbReference>
<dbReference type="GO" id="GO:0046417">
    <property type="term" value="P:chorismate metabolic process"/>
    <property type="evidence" value="ECO:0007669"/>
    <property type="project" value="InterPro"/>
</dbReference>
<dbReference type="RefSeq" id="WP_093316776.1">
    <property type="nucleotide sequence ID" value="NZ_FOHV01000001.1"/>
</dbReference>
<dbReference type="InterPro" id="IPR002701">
    <property type="entry name" value="CM_II_prokaryot"/>
</dbReference>
<evidence type="ECO:0000256" key="5">
    <source>
        <dbReference type="ARBA" id="ARBA00004817"/>
    </source>
</evidence>
<evidence type="ECO:0000256" key="3">
    <source>
        <dbReference type="ARBA" id="ARBA00004496"/>
    </source>
</evidence>
<keyword evidence="10" id="KW-0028">Amino-acid biosynthesis</keyword>
<dbReference type="AlphaFoldDB" id="A0A1H9YDT6"/>
<dbReference type="PROSITE" id="PS00857">
    <property type="entry name" value="PREPHENATE_DEHYDR_1"/>
    <property type="match status" value="1"/>
</dbReference>
<organism evidence="24 25">
    <name type="scientific">Thorsellia anophelis DSM 18579</name>
    <dbReference type="NCBI Taxonomy" id="1123402"/>
    <lineage>
        <taxon>Bacteria</taxon>
        <taxon>Pseudomonadati</taxon>
        <taxon>Pseudomonadota</taxon>
        <taxon>Gammaproteobacteria</taxon>
        <taxon>Enterobacterales</taxon>
        <taxon>Thorselliaceae</taxon>
        <taxon>Thorsellia</taxon>
    </lineage>
</organism>
<feature type="domain" description="ACT" evidence="23">
    <location>
        <begin position="298"/>
        <end position="375"/>
    </location>
</feature>
<feature type="binding site" evidence="19">
    <location>
        <position position="87"/>
    </location>
    <ligand>
        <name>substrate</name>
    </ligand>
</feature>
<feature type="binding site" evidence="19">
    <location>
        <position position="10"/>
    </location>
    <ligand>
        <name>substrate</name>
    </ligand>
</feature>
<feature type="binding site" evidence="19">
    <location>
        <position position="38"/>
    </location>
    <ligand>
        <name>substrate</name>
    </ligand>
</feature>
<comment type="pathway">
    <text evidence="4">Amino-acid biosynthesis; L-phenylalanine biosynthesis; phenylpyruvate from prephenate: step 1/1.</text>
</comment>
<evidence type="ECO:0000259" key="23">
    <source>
        <dbReference type="PROSITE" id="PS51671"/>
    </source>
</evidence>
<dbReference type="PROSITE" id="PS51671">
    <property type="entry name" value="ACT"/>
    <property type="match status" value="1"/>
</dbReference>
<evidence type="ECO:0000259" key="22">
    <source>
        <dbReference type="PROSITE" id="PS51171"/>
    </source>
</evidence>
<dbReference type="UniPathway" id="UPA00121">
    <property type="reaction ID" value="UER00345"/>
</dbReference>
<dbReference type="SUPFAM" id="SSF48600">
    <property type="entry name" value="Chorismate mutase II"/>
    <property type="match status" value="1"/>
</dbReference>
<dbReference type="InterPro" id="IPR036979">
    <property type="entry name" value="CM_dom_sf"/>
</dbReference>
<dbReference type="UniPathway" id="UPA00120">
    <property type="reaction ID" value="UER00203"/>
</dbReference>
<dbReference type="NCBIfam" id="TIGR01797">
    <property type="entry name" value="CM_P_1"/>
    <property type="match status" value="1"/>
</dbReference>
<evidence type="ECO:0000256" key="6">
    <source>
        <dbReference type="ARBA" id="ARBA00012404"/>
    </source>
</evidence>
<dbReference type="STRING" id="1123402.SAMN02583745_00181"/>
<evidence type="ECO:0000256" key="19">
    <source>
        <dbReference type="PIRSR" id="PIRSR001500-1"/>
    </source>
</evidence>
<evidence type="ECO:0000256" key="13">
    <source>
        <dbReference type="ARBA" id="ARBA00023235"/>
    </source>
</evidence>
<gene>
    <name evidence="24" type="ORF">SAMN02583745_00181</name>
</gene>
<dbReference type="Gene3D" id="3.40.190.10">
    <property type="entry name" value="Periplasmic binding protein-like II"/>
    <property type="match status" value="2"/>
</dbReference>
<dbReference type="PROSITE" id="PS51171">
    <property type="entry name" value="PREPHENATE_DEHYDR_3"/>
    <property type="match status" value="1"/>
</dbReference>
<dbReference type="OrthoDB" id="9802281at2"/>
<evidence type="ECO:0000259" key="21">
    <source>
        <dbReference type="PROSITE" id="PS51168"/>
    </source>
</evidence>
<dbReference type="FunFam" id="3.40.190.10:FF:000044">
    <property type="entry name" value="Chorismate mutase/prephenate dehydratase"/>
    <property type="match status" value="1"/>
</dbReference>
<comment type="catalytic activity">
    <reaction evidence="18">
        <text>prephenate + H(+) = 3-phenylpyruvate + CO2 + H2O</text>
        <dbReference type="Rhea" id="RHEA:21648"/>
        <dbReference type="ChEBI" id="CHEBI:15377"/>
        <dbReference type="ChEBI" id="CHEBI:15378"/>
        <dbReference type="ChEBI" id="CHEBI:16526"/>
        <dbReference type="ChEBI" id="CHEBI:18005"/>
        <dbReference type="ChEBI" id="CHEBI:29934"/>
        <dbReference type="EC" id="4.2.1.51"/>
    </reaction>
</comment>
<evidence type="ECO:0000256" key="16">
    <source>
        <dbReference type="ARBA" id="ARBA00031175"/>
    </source>
</evidence>
<dbReference type="SMART" id="SM00830">
    <property type="entry name" value="CM_2"/>
    <property type="match status" value="1"/>
</dbReference>
<dbReference type="GO" id="GO:0004664">
    <property type="term" value="F:prephenate dehydratase activity"/>
    <property type="evidence" value="ECO:0007669"/>
    <property type="project" value="UniProtKB-EC"/>
</dbReference>
<comment type="function">
    <text evidence="2">Catalyzes the Claisen rearrangement of chorismate to prephenate and the decarboxylation/dehydration of prephenate to phenylpyruvate.</text>
</comment>
<keyword evidence="25" id="KW-1185">Reference proteome</keyword>
<dbReference type="CDD" id="cd04905">
    <property type="entry name" value="ACT_CM-PDT"/>
    <property type="match status" value="1"/>
</dbReference>